<gene>
    <name evidence="1" type="ORF">N7517_010543</name>
</gene>
<dbReference type="EMBL" id="JAPZBT010000006">
    <property type="protein sequence ID" value="KAJ5355934.1"/>
    <property type="molecule type" value="Genomic_DNA"/>
</dbReference>
<reference evidence="1" key="1">
    <citation type="submission" date="2022-12" db="EMBL/GenBank/DDBJ databases">
        <authorList>
            <person name="Petersen C."/>
        </authorList>
    </citation>
    <scope>NUCLEOTIDE SEQUENCE</scope>
    <source>
        <strain evidence="1">IBT 3081</strain>
    </source>
</reference>
<protein>
    <submittedName>
        <fullName evidence="1">Uncharacterized protein</fullName>
    </submittedName>
</protein>
<dbReference type="Proteomes" id="UP001147752">
    <property type="component" value="Unassembled WGS sequence"/>
</dbReference>
<proteinExistence type="predicted"/>
<accession>A0A9W9RAZ9</accession>
<dbReference type="AlphaFoldDB" id="A0A9W9RAZ9"/>
<dbReference type="RefSeq" id="XP_056574081.1">
    <property type="nucleotide sequence ID" value="XM_056728266.1"/>
</dbReference>
<evidence type="ECO:0000313" key="1">
    <source>
        <dbReference type="EMBL" id="KAJ5355934.1"/>
    </source>
</evidence>
<organism evidence="1 2">
    <name type="scientific">Penicillium concentricum</name>
    <dbReference type="NCBI Taxonomy" id="293559"/>
    <lineage>
        <taxon>Eukaryota</taxon>
        <taxon>Fungi</taxon>
        <taxon>Dikarya</taxon>
        <taxon>Ascomycota</taxon>
        <taxon>Pezizomycotina</taxon>
        <taxon>Eurotiomycetes</taxon>
        <taxon>Eurotiomycetidae</taxon>
        <taxon>Eurotiales</taxon>
        <taxon>Aspergillaceae</taxon>
        <taxon>Penicillium</taxon>
    </lineage>
</organism>
<reference evidence="1" key="2">
    <citation type="journal article" date="2023" name="IMA Fungus">
        <title>Comparative genomic study of the Penicillium genus elucidates a diverse pangenome and 15 lateral gene transfer events.</title>
        <authorList>
            <person name="Petersen C."/>
            <person name="Sorensen T."/>
            <person name="Nielsen M.R."/>
            <person name="Sondergaard T.E."/>
            <person name="Sorensen J.L."/>
            <person name="Fitzpatrick D.A."/>
            <person name="Frisvad J.C."/>
            <person name="Nielsen K.L."/>
        </authorList>
    </citation>
    <scope>NUCLEOTIDE SEQUENCE</scope>
    <source>
        <strain evidence="1">IBT 3081</strain>
    </source>
</reference>
<dbReference type="GeneID" id="81467449"/>
<name>A0A9W9RAZ9_9EURO</name>
<keyword evidence="2" id="KW-1185">Reference proteome</keyword>
<sequence>MAIAFRKLKMPESKLREAPMSKSELSPHVHAHVKLQGRSCAYKKFGLKRVETTPCGTTTSNHKCATLDTRPGRAASPMNHPGVLHWARRVPGENPIWCDWDVLENGAQCLSYVYTGVGKLLDLQPT</sequence>
<comment type="caution">
    <text evidence="1">The sequence shown here is derived from an EMBL/GenBank/DDBJ whole genome shotgun (WGS) entry which is preliminary data.</text>
</comment>
<evidence type="ECO:0000313" key="2">
    <source>
        <dbReference type="Proteomes" id="UP001147752"/>
    </source>
</evidence>